<organism evidence="1 2">
    <name type="scientific">Denticeps clupeoides</name>
    <name type="common">denticle herring</name>
    <dbReference type="NCBI Taxonomy" id="299321"/>
    <lineage>
        <taxon>Eukaryota</taxon>
        <taxon>Metazoa</taxon>
        <taxon>Chordata</taxon>
        <taxon>Craniata</taxon>
        <taxon>Vertebrata</taxon>
        <taxon>Euteleostomi</taxon>
        <taxon>Actinopterygii</taxon>
        <taxon>Neopterygii</taxon>
        <taxon>Teleostei</taxon>
        <taxon>Clupei</taxon>
        <taxon>Clupeiformes</taxon>
        <taxon>Denticipitoidei</taxon>
        <taxon>Denticipitidae</taxon>
        <taxon>Denticeps</taxon>
    </lineage>
</organism>
<dbReference type="Ensembl" id="ENSDCDT00010005611.1">
    <property type="protein sequence ID" value="ENSDCDP00010005422.1"/>
    <property type="gene ID" value="ENSDCDG00010002371.1"/>
</dbReference>
<dbReference type="Proteomes" id="UP000694580">
    <property type="component" value="Chromosome 3"/>
</dbReference>
<protein>
    <submittedName>
        <fullName evidence="1">Uncharacterized protein</fullName>
    </submittedName>
</protein>
<dbReference type="InterPro" id="IPR039938">
    <property type="entry name" value="Sp4-like"/>
</dbReference>
<reference evidence="1" key="2">
    <citation type="submission" date="2025-08" db="UniProtKB">
        <authorList>
            <consortium name="Ensembl"/>
        </authorList>
    </citation>
    <scope>IDENTIFICATION</scope>
</reference>
<dbReference type="PANTHER" id="PTHR14947">
    <property type="entry name" value="ZINC FINGER PROTEIN"/>
    <property type="match status" value="1"/>
</dbReference>
<dbReference type="PANTHER" id="PTHR14947:SF24">
    <property type="entry name" value="ZINC FINGER PROTEIN 781-RELATED"/>
    <property type="match status" value="1"/>
</dbReference>
<reference evidence="1 2" key="1">
    <citation type="submission" date="2020-06" db="EMBL/GenBank/DDBJ databases">
        <authorList>
            <consortium name="Wellcome Sanger Institute Data Sharing"/>
        </authorList>
    </citation>
    <scope>NUCLEOTIDE SEQUENCE [LARGE SCALE GENOMIC DNA]</scope>
</reference>
<reference evidence="1" key="3">
    <citation type="submission" date="2025-09" db="UniProtKB">
        <authorList>
            <consortium name="Ensembl"/>
        </authorList>
    </citation>
    <scope>IDENTIFICATION</scope>
</reference>
<proteinExistence type="predicted"/>
<dbReference type="AlphaFoldDB" id="A0AAY4A8X4"/>
<name>A0AAY4A8X4_9TELE</name>
<evidence type="ECO:0000313" key="2">
    <source>
        <dbReference type="Proteomes" id="UP000694580"/>
    </source>
</evidence>
<evidence type="ECO:0000313" key="1">
    <source>
        <dbReference type="Ensembl" id="ENSDCDP00010005422.1"/>
    </source>
</evidence>
<accession>A0AAY4A8X4</accession>
<sequence length="145" mass="16704">MTYYTSASCDKHSTPVFLKHDRETILKRGLTSVKSVGRVLNKHHTLTHTRRLTLERSPTSVYNVGRVLHAHQTSALTRGHILEKSPTSAHNVGRVLHDHQTLKYTRGHTLQISTSALFAQSHNKFKFYLSYTFTFKAFDRRPYPE</sequence>
<keyword evidence="2" id="KW-1185">Reference proteome</keyword>